<keyword evidence="2" id="KW-0805">Transcription regulation</keyword>
<keyword evidence="4" id="KW-0804">Transcription</keyword>
<dbReference type="Pfam" id="PF00440">
    <property type="entry name" value="TetR_N"/>
    <property type="match status" value="2"/>
</dbReference>
<dbReference type="InterPro" id="IPR009057">
    <property type="entry name" value="Homeodomain-like_sf"/>
</dbReference>
<name>A0A5D0CJU3_9BACL</name>
<dbReference type="OrthoDB" id="9814200at2"/>
<dbReference type="GO" id="GO:0000976">
    <property type="term" value="F:transcription cis-regulatory region binding"/>
    <property type="evidence" value="ECO:0007669"/>
    <property type="project" value="TreeGrafter"/>
</dbReference>
<comment type="caution">
    <text evidence="7">The sequence shown here is derived from an EMBL/GenBank/DDBJ whole genome shotgun (WGS) entry which is preliminary data.</text>
</comment>
<dbReference type="InterPro" id="IPR050109">
    <property type="entry name" value="HTH-type_TetR-like_transc_reg"/>
</dbReference>
<dbReference type="PRINTS" id="PR00455">
    <property type="entry name" value="HTHTETR"/>
</dbReference>
<evidence type="ECO:0000259" key="6">
    <source>
        <dbReference type="PROSITE" id="PS50977"/>
    </source>
</evidence>
<dbReference type="SUPFAM" id="SSF48498">
    <property type="entry name" value="Tetracyclin repressor-like, C-terminal domain"/>
    <property type="match status" value="1"/>
</dbReference>
<dbReference type="Gene3D" id="1.10.357.10">
    <property type="entry name" value="Tetracycline Repressor, domain 2"/>
    <property type="match status" value="2"/>
</dbReference>
<sequence>MTVRDQVYKAAEELVRSKPFDQITFAEIAKRAGVHWTAVRRHFGDKQGMRKWLMEQQMERQGSLADTRTRILEAAAKVFAEQGYAQASLEKAAAEAGLTKGAVYWHFPSKQDLFLAIIERNLTQQLQQLPLDIEQLLGAENPESALTAWLYAQFACLENGDGGSMLFFEFVTSSREPEIRAKLQKVYGKSLEAIGDFLAQMQQKGYIAEGLDPRAIGIMVDGLIKGLLIEWLIDPVRCELKPLLETVAQVLWRGIAPRT</sequence>
<evidence type="ECO:0000256" key="5">
    <source>
        <dbReference type="PROSITE-ProRule" id="PRU00335"/>
    </source>
</evidence>
<evidence type="ECO:0000256" key="3">
    <source>
        <dbReference type="ARBA" id="ARBA00023125"/>
    </source>
</evidence>
<dbReference type="InterPro" id="IPR036271">
    <property type="entry name" value="Tet_transcr_reg_TetR-rel_C_sf"/>
</dbReference>
<evidence type="ECO:0000256" key="4">
    <source>
        <dbReference type="ARBA" id="ARBA00023163"/>
    </source>
</evidence>
<dbReference type="InterPro" id="IPR001647">
    <property type="entry name" value="HTH_TetR"/>
</dbReference>
<evidence type="ECO:0000256" key="1">
    <source>
        <dbReference type="ARBA" id="ARBA00022491"/>
    </source>
</evidence>
<dbReference type="InterPro" id="IPR013572">
    <property type="entry name" value="Tscrpt_reg_MAATS_C"/>
</dbReference>
<feature type="DNA-binding region" description="H-T-H motif" evidence="5">
    <location>
        <begin position="88"/>
        <end position="107"/>
    </location>
</feature>
<reference evidence="7 8" key="1">
    <citation type="submission" date="2019-08" db="EMBL/GenBank/DDBJ databases">
        <title>Genome sequencing of Paenibacillus faecis DSM 23593(T).</title>
        <authorList>
            <person name="Kook J.-K."/>
            <person name="Park S.-N."/>
            <person name="Lim Y.K."/>
        </authorList>
    </citation>
    <scope>NUCLEOTIDE SEQUENCE [LARGE SCALE GENOMIC DNA]</scope>
    <source>
        <strain evidence="7 8">DSM 23593</strain>
    </source>
</reference>
<dbReference type="Pfam" id="PF08361">
    <property type="entry name" value="TetR_C_2"/>
    <property type="match status" value="1"/>
</dbReference>
<dbReference type="PANTHER" id="PTHR30055:SF234">
    <property type="entry name" value="HTH-TYPE TRANSCRIPTIONAL REGULATOR BETI"/>
    <property type="match status" value="1"/>
</dbReference>
<feature type="domain" description="HTH tetR-type" evidence="6">
    <location>
        <begin position="1"/>
        <end position="61"/>
    </location>
</feature>
<feature type="DNA-binding region" description="H-T-H motif" evidence="5">
    <location>
        <begin position="24"/>
        <end position="43"/>
    </location>
</feature>
<dbReference type="PROSITE" id="PS50977">
    <property type="entry name" value="HTH_TETR_2"/>
    <property type="match status" value="2"/>
</dbReference>
<organism evidence="7 8">
    <name type="scientific">Paenibacillus faecis</name>
    <dbReference type="NCBI Taxonomy" id="862114"/>
    <lineage>
        <taxon>Bacteria</taxon>
        <taxon>Bacillati</taxon>
        <taxon>Bacillota</taxon>
        <taxon>Bacilli</taxon>
        <taxon>Bacillales</taxon>
        <taxon>Paenibacillaceae</taxon>
        <taxon>Paenibacillus</taxon>
    </lineage>
</organism>
<evidence type="ECO:0000313" key="7">
    <source>
        <dbReference type="EMBL" id="TYA09922.1"/>
    </source>
</evidence>
<keyword evidence="3 5" id="KW-0238">DNA-binding</keyword>
<dbReference type="Proteomes" id="UP000325218">
    <property type="component" value="Unassembled WGS sequence"/>
</dbReference>
<dbReference type="RefSeq" id="WP_148457433.1">
    <property type="nucleotide sequence ID" value="NZ_VSDO01000006.1"/>
</dbReference>
<accession>A0A5D0CJU3</accession>
<dbReference type="PANTHER" id="PTHR30055">
    <property type="entry name" value="HTH-TYPE TRANSCRIPTIONAL REGULATOR RUTR"/>
    <property type="match status" value="1"/>
</dbReference>
<protein>
    <submittedName>
        <fullName evidence="7">TetR/AcrR family transcriptional regulator</fullName>
    </submittedName>
</protein>
<proteinExistence type="predicted"/>
<evidence type="ECO:0000313" key="8">
    <source>
        <dbReference type="Proteomes" id="UP000325218"/>
    </source>
</evidence>
<evidence type="ECO:0000256" key="2">
    <source>
        <dbReference type="ARBA" id="ARBA00023015"/>
    </source>
</evidence>
<dbReference type="FunFam" id="1.10.10.60:FF:000141">
    <property type="entry name" value="TetR family transcriptional regulator"/>
    <property type="match status" value="1"/>
</dbReference>
<feature type="domain" description="HTH tetR-type" evidence="6">
    <location>
        <begin position="65"/>
        <end position="125"/>
    </location>
</feature>
<keyword evidence="8" id="KW-1185">Reference proteome</keyword>
<keyword evidence="1" id="KW-0678">Repressor</keyword>
<gene>
    <name evidence="7" type="ORF">FRY98_25240</name>
</gene>
<dbReference type="EMBL" id="VSDO01000006">
    <property type="protein sequence ID" value="TYA09922.1"/>
    <property type="molecule type" value="Genomic_DNA"/>
</dbReference>
<dbReference type="GO" id="GO:0045892">
    <property type="term" value="P:negative regulation of DNA-templated transcription"/>
    <property type="evidence" value="ECO:0007669"/>
    <property type="project" value="UniProtKB-ARBA"/>
</dbReference>
<dbReference type="SUPFAM" id="SSF46689">
    <property type="entry name" value="Homeodomain-like"/>
    <property type="match status" value="2"/>
</dbReference>
<dbReference type="GO" id="GO:0003700">
    <property type="term" value="F:DNA-binding transcription factor activity"/>
    <property type="evidence" value="ECO:0007669"/>
    <property type="project" value="TreeGrafter"/>
</dbReference>
<dbReference type="AlphaFoldDB" id="A0A5D0CJU3"/>